<keyword evidence="4" id="KW-1185">Reference proteome</keyword>
<sequence>MVVVVYTLVLLPLLLHRSDHGRHSGSTSQGIDAIDDATPPSRDPFHDYLPCALAAVGQTASLFILGRSHARIHVVLGSRRPKAGDRRELGCGCFSAACDMRRRCQDYPWKRVSLVAARHLCDGGRGSLDRRNRRTRAETMGPPVGV</sequence>
<feature type="chain" id="PRO_5041339798" description="Secreted protein" evidence="2">
    <location>
        <begin position="21"/>
        <end position="146"/>
    </location>
</feature>
<dbReference type="Proteomes" id="UP001172155">
    <property type="component" value="Unassembled WGS sequence"/>
</dbReference>
<feature type="signal peptide" evidence="2">
    <location>
        <begin position="1"/>
        <end position="20"/>
    </location>
</feature>
<evidence type="ECO:0000256" key="1">
    <source>
        <dbReference type="SAM" id="MobiDB-lite"/>
    </source>
</evidence>
<proteinExistence type="predicted"/>
<reference evidence="3" key="1">
    <citation type="submission" date="2023-06" db="EMBL/GenBank/DDBJ databases">
        <title>Genome-scale phylogeny and comparative genomics of the fungal order Sordariales.</title>
        <authorList>
            <consortium name="Lawrence Berkeley National Laboratory"/>
            <person name="Hensen N."/>
            <person name="Bonometti L."/>
            <person name="Westerberg I."/>
            <person name="Brannstrom I.O."/>
            <person name="Guillou S."/>
            <person name="Cros-Aarteil S."/>
            <person name="Calhoun S."/>
            <person name="Haridas S."/>
            <person name="Kuo A."/>
            <person name="Mondo S."/>
            <person name="Pangilinan J."/>
            <person name="Riley R."/>
            <person name="LaButti K."/>
            <person name="Andreopoulos B."/>
            <person name="Lipzen A."/>
            <person name="Chen C."/>
            <person name="Yanf M."/>
            <person name="Daum C."/>
            <person name="Ng V."/>
            <person name="Clum A."/>
            <person name="Steindorff A."/>
            <person name="Ohm R."/>
            <person name="Martin F."/>
            <person name="Silar P."/>
            <person name="Natvig D."/>
            <person name="Lalanne C."/>
            <person name="Gautier V."/>
            <person name="Ament-velasquez S.L."/>
            <person name="Kruys A."/>
            <person name="Hutchinson M.I."/>
            <person name="Powell A.J."/>
            <person name="Barry K."/>
            <person name="Miller A.N."/>
            <person name="Grigoriev I.V."/>
            <person name="Debuchy R."/>
            <person name="Gladieux P."/>
            <person name="Thoren M.H."/>
            <person name="Johannesson H."/>
        </authorList>
    </citation>
    <scope>NUCLEOTIDE SEQUENCE</scope>
    <source>
        <strain evidence="3">SMH3187-1</strain>
    </source>
</reference>
<evidence type="ECO:0000313" key="4">
    <source>
        <dbReference type="Proteomes" id="UP001172155"/>
    </source>
</evidence>
<organism evidence="3 4">
    <name type="scientific">Schizothecium vesticola</name>
    <dbReference type="NCBI Taxonomy" id="314040"/>
    <lineage>
        <taxon>Eukaryota</taxon>
        <taxon>Fungi</taxon>
        <taxon>Dikarya</taxon>
        <taxon>Ascomycota</taxon>
        <taxon>Pezizomycotina</taxon>
        <taxon>Sordariomycetes</taxon>
        <taxon>Sordariomycetidae</taxon>
        <taxon>Sordariales</taxon>
        <taxon>Schizotheciaceae</taxon>
        <taxon>Schizothecium</taxon>
    </lineage>
</organism>
<feature type="region of interest" description="Disordered" evidence="1">
    <location>
        <begin position="127"/>
        <end position="146"/>
    </location>
</feature>
<evidence type="ECO:0000256" key="2">
    <source>
        <dbReference type="SAM" id="SignalP"/>
    </source>
</evidence>
<protein>
    <recommendedName>
        <fullName evidence="5">Secreted protein</fullName>
    </recommendedName>
</protein>
<evidence type="ECO:0000313" key="3">
    <source>
        <dbReference type="EMBL" id="KAK0743615.1"/>
    </source>
</evidence>
<comment type="caution">
    <text evidence="3">The sequence shown here is derived from an EMBL/GenBank/DDBJ whole genome shotgun (WGS) entry which is preliminary data.</text>
</comment>
<keyword evidence="2" id="KW-0732">Signal</keyword>
<accession>A0AA40EQI8</accession>
<gene>
    <name evidence="3" type="ORF">B0T18DRAFT_187377</name>
</gene>
<name>A0AA40EQI8_9PEZI</name>
<dbReference type="EMBL" id="JAUKUD010000005">
    <property type="protein sequence ID" value="KAK0743615.1"/>
    <property type="molecule type" value="Genomic_DNA"/>
</dbReference>
<evidence type="ECO:0008006" key="5">
    <source>
        <dbReference type="Google" id="ProtNLM"/>
    </source>
</evidence>
<dbReference type="AlphaFoldDB" id="A0AA40EQI8"/>